<dbReference type="Proteomes" id="UP000325672">
    <property type="component" value="Unassembled WGS sequence"/>
</dbReference>
<feature type="compositionally biased region" description="Basic and acidic residues" evidence="1">
    <location>
        <begin position="38"/>
        <end position="50"/>
    </location>
</feature>
<dbReference type="RefSeq" id="XP_031917665.1">
    <property type="nucleotide sequence ID" value="XM_032052252.1"/>
</dbReference>
<evidence type="ECO:0000256" key="1">
    <source>
        <dbReference type="SAM" id="MobiDB-lite"/>
    </source>
</evidence>
<name>A0A5N6T5M7_ASPPS</name>
<sequence>MTHWQYLQLPSHNPSYQSSVRQNQRTTAPPHSFKIKIQYKERKNNKETRNQQRTHNNPSSGTNLRNNPLIQSPSILTTQAVNNLEISIT</sequence>
<protein>
    <submittedName>
        <fullName evidence="2">Uncharacterized protein</fullName>
    </submittedName>
</protein>
<keyword evidence="3" id="KW-1185">Reference proteome</keyword>
<evidence type="ECO:0000313" key="2">
    <source>
        <dbReference type="EMBL" id="KAE8141602.1"/>
    </source>
</evidence>
<reference evidence="2 3" key="1">
    <citation type="submission" date="2019-04" db="EMBL/GenBank/DDBJ databases">
        <title>Friends and foes A comparative genomics study of 23 Aspergillus species from section Flavi.</title>
        <authorList>
            <consortium name="DOE Joint Genome Institute"/>
            <person name="Kjaerbolling I."/>
            <person name="Vesth T."/>
            <person name="Frisvad J.C."/>
            <person name="Nybo J.L."/>
            <person name="Theobald S."/>
            <person name="Kildgaard S."/>
            <person name="Isbrandt T."/>
            <person name="Kuo A."/>
            <person name="Sato A."/>
            <person name="Lyhne E.K."/>
            <person name="Kogle M.E."/>
            <person name="Wiebenga A."/>
            <person name="Kun R.S."/>
            <person name="Lubbers R.J."/>
            <person name="Makela M.R."/>
            <person name="Barry K."/>
            <person name="Chovatia M."/>
            <person name="Clum A."/>
            <person name="Daum C."/>
            <person name="Haridas S."/>
            <person name="He G."/>
            <person name="LaButti K."/>
            <person name="Lipzen A."/>
            <person name="Mondo S."/>
            <person name="Riley R."/>
            <person name="Salamov A."/>
            <person name="Simmons B.A."/>
            <person name="Magnuson J.K."/>
            <person name="Henrissat B."/>
            <person name="Mortensen U.H."/>
            <person name="Larsen T.O."/>
            <person name="Devries R.P."/>
            <person name="Grigoriev I.V."/>
            <person name="Machida M."/>
            <person name="Baker S.E."/>
            <person name="Andersen M.R."/>
        </authorList>
    </citation>
    <scope>NUCLEOTIDE SEQUENCE [LARGE SCALE GENOMIC DNA]</scope>
    <source>
        <strain evidence="2 3">CBS 117625</strain>
    </source>
</reference>
<feature type="region of interest" description="Disordered" evidence="1">
    <location>
        <begin position="1"/>
        <end position="72"/>
    </location>
</feature>
<evidence type="ECO:0000313" key="3">
    <source>
        <dbReference type="Proteomes" id="UP000325672"/>
    </source>
</evidence>
<accession>A0A5N6T5M7</accession>
<feature type="compositionally biased region" description="Polar residues" evidence="1">
    <location>
        <begin position="51"/>
        <end position="72"/>
    </location>
</feature>
<gene>
    <name evidence="2" type="ORF">BDV38DRAFT_190111</name>
</gene>
<organism evidence="2 3">
    <name type="scientific">Aspergillus pseudotamarii</name>
    <dbReference type="NCBI Taxonomy" id="132259"/>
    <lineage>
        <taxon>Eukaryota</taxon>
        <taxon>Fungi</taxon>
        <taxon>Dikarya</taxon>
        <taxon>Ascomycota</taxon>
        <taxon>Pezizomycotina</taxon>
        <taxon>Eurotiomycetes</taxon>
        <taxon>Eurotiomycetidae</taxon>
        <taxon>Eurotiales</taxon>
        <taxon>Aspergillaceae</taxon>
        <taxon>Aspergillus</taxon>
        <taxon>Aspergillus subgen. Circumdati</taxon>
    </lineage>
</organism>
<feature type="compositionally biased region" description="Polar residues" evidence="1">
    <location>
        <begin position="8"/>
        <end position="29"/>
    </location>
</feature>
<dbReference type="EMBL" id="ML743557">
    <property type="protein sequence ID" value="KAE8141602.1"/>
    <property type="molecule type" value="Genomic_DNA"/>
</dbReference>
<proteinExistence type="predicted"/>
<dbReference type="GeneID" id="43636462"/>
<dbReference type="AlphaFoldDB" id="A0A5N6T5M7"/>